<dbReference type="Gene3D" id="1.25.10.10">
    <property type="entry name" value="Leucine-rich Repeat Variant"/>
    <property type="match status" value="1"/>
</dbReference>
<accession>R7UGJ1</accession>
<dbReference type="OrthoDB" id="201709at2759"/>
<dbReference type="InterPro" id="IPR016024">
    <property type="entry name" value="ARM-type_fold"/>
</dbReference>
<dbReference type="EMBL" id="AMQN01007929">
    <property type="status" value="NOT_ANNOTATED_CDS"/>
    <property type="molecule type" value="Genomic_DNA"/>
</dbReference>
<dbReference type="SUPFAM" id="SSF48371">
    <property type="entry name" value="ARM repeat"/>
    <property type="match status" value="1"/>
</dbReference>
<evidence type="ECO:0008006" key="4">
    <source>
        <dbReference type="Google" id="ProtNLM"/>
    </source>
</evidence>
<dbReference type="EnsemblMetazoa" id="CapteT227167">
    <property type="protein sequence ID" value="CapteP227167"/>
    <property type="gene ID" value="CapteG227167"/>
</dbReference>
<dbReference type="PANTHER" id="PTHR46263">
    <property type="entry name" value="ARMADILLO REPEAT-CONTAINING PROTEIN 7"/>
    <property type="match status" value="1"/>
</dbReference>
<reference evidence="3" key="1">
    <citation type="submission" date="2012-12" db="EMBL/GenBank/DDBJ databases">
        <authorList>
            <person name="Hellsten U."/>
            <person name="Grimwood J."/>
            <person name="Chapman J.A."/>
            <person name="Shapiro H."/>
            <person name="Aerts A."/>
            <person name="Otillar R.P."/>
            <person name="Terry A.Y."/>
            <person name="Boore J.L."/>
            <person name="Simakov O."/>
            <person name="Marletaz F."/>
            <person name="Cho S.-J."/>
            <person name="Edsinger-Gonzales E."/>
            <person name="Havlak P."/>
            <person name="Kuo D.-H."/>
            <person name="Larsson T."/>
            <person name="Lv J."/>
            <person name="Arendt D."/>
            <person name="Savage R."/>
            <person name="Osoegawa K."/>
            <person name="de Jong P."/>
            <person name="Lindberg D.R."/>
            <person name="Seaver E.C."/>
            <person name="Weisblat D.A."/>
            <person name="Putnam N.H."/>
            <person name="Grigoriev I.V."/>
            <person name="Rokhsar D.S."/>
        </authorList>
    </citation>
    <scope>NUCLEOTIDE SEQUENCE</scope>
    <source>
        <strain evidence="3">I ESC-2004</strain>
    </source>
</reference>
<protein>
    <recommendedName>
        <fullName evidence="4">Armadillo repeat-containing domain-containing protein</fullName>
    </recommendedName>
</protein>
<dbReference type="Pfam" id="PF00514">
    <property type="entry name" value="Arm"/>
    <property type="match status" value="1"/>
</dbReference>
<dbReference type="FunCoup" id="R7UGJ1">
    <property type="interactions" value="18"/>
</dbReference>
<reference evidence="1 3" key="2">
    <citation type="journal article" date="2013" name="Nature">
        <title>Insights into bilaterian evolution from three spiralian genomes.</title>
        <authorList>
            <person name="Simakov O."/>
            <person name="Marletaz F."/>
            <person name="Cho S.J."/>
            <person name="Edsinger-Gonzales E."/>
            <person name="Havlak P."/>
            <person name="Hellsten U."/>
            <person name="Kuo D.H."/>
            <person name="Larsson T."/>
            <person name="Lv J."/>
            <person name="Arendt D."/>
            <person name="Savage R."/>
            <person name="Osoegawa K."/>
            <person name="de Jong P."/>
            <person name="Grimwood J."/>
            <person name="Chapman J.A."/>
            <person name="Shapiro H."/>
            <person name="Aerts A."/>
            <person name="Otillar R.P."/>
            <person name="Terry A.Y."/>
            <person name="Boore J.L."/>
            <person name="Grigoriev I.V."/>
            <person name="Lindberg D.R."/>
            <person name="Seaver E.C."/>
            <person name="Weisblat D.A."/>
            <person name="Putnam N.H."/>
            <person name="Rokhsar D.S."/>
        </authorList>
    </citation>
    <scope>NUCLEOTIDE SEQUENCE</scope>
    <source>
        <strain evidence="1 3">I ESC-2004</strain>
    </source>
</reference>
<dbReference type="SMART" id="SM00185">
    <property type="entry name" value="ARM"/>
    <property type="match status" value="2"/>
</dbReference>
<dbReference type="AlphaFoldDB" id="R7UGJ1"/>
<gene>
    <name evidence="1" type="ORF">CAPTEDRAFT_227167</name>
</gene>
<dbReference type="STRING" id="283909.R7UGJ1"/>
<dbReference type="OMA" id="AILQCML"/>
<dbReference type="HOGENOM" id="CLU_099221_1_0_1"/>
<dbReference type="EMBL" id="KB301731">
    <property type="protein sequence ID" value="ELU05208.1"/>
    <property type="molecule type" value="Genomic_DNA"/>
</dbReference>
<proteinExistence type="predicted"/>
<evidence type="ECO:0000313" key="1">
    <source>
        <dbReference type="EMBL" id="ELU05208.1"/>
    </source>
</evidence>
<dbReference type="InterPro" id="IPR042462">
    <property type="entry name" value="ARMC7"/>
</dbReference>
<reference evidence="2" key="3">
    <citation type="submission" date="2015-06" db="UniProtKB">
        <authorList>
            <consortium name="EnsemblMetazoa"/>
        </authorList>
    </citation>
    <scope>IDENTIFICATION</scope>
</reference>
<dbReference type="InterPro" id="IPR000225">
    <property type="entry name" value="Armadillo"/>
</dbReference>
<evidence type="ECO:0000313" key="3">
    <source>
        <dbReference type="Proteomes" id="UP000014760"/>
    </source>
</evidence>
<organism evidence="1">
    <name type="scientific">Capitella teleta</name>
    <name type="common">Polychaete worm</name>
    <dbReference type="NCBI Taxonomy" id="283909"/>
    <lineage>
        <taxon>Eukaryota</taxon>
        <taxon>Metazoa</taxon>
        <taxon>Spiralia</taxon>
        <taxon>Lophotrochozoa</taxon>
        <taxon>Annelida</taxon>
        <taxon>Polychaeta</taxon>
        <taxon>Sedentaria</taxon>
        <taxon>Scolecida</taxon>
        <taxon>Capitellidae</taxon>
        <taxon>Capitella</taxon>
    </lineage>
</organism>
<dbReference type="InterPro" id="IPR011989">
    <property type="entry name" value="ARM-like"/>
</dbReference>
<sequence>MFSSRQQLQKKTGPYGIGRLSYLQSLVTEFQTTDQQDAKEQILANLANFAYDPINYDYLRQLKVIDLFLDNLDDSNPKLKEFAIGGLCNVCMDQENRQLIIKDNGVSSIVDCLTSDHEEIVVSAMTTLFYLVTPTTKHVITDVCVIDAMLRFSTSSNRRISNLASLFLQDCCTDDEVRLAREFQNSAPS</sequence>
<keyword evidence="3" id="KW-1185">Reference proteome</keyword>
<name>R7UGJ1_CAPTE</name>
<evidence type="ECO:0000313" key="2">
    <source>
        <dbReference type="EnsemblMetazoa" id="CapteP227167"/>
    </source>
</evidence>
<dbReference type="PANTHER" id="PTHR46263:SF1">
    <property type="entry name" value="ARMADILLO REPEAT-CONTAINING PROTEIN 7"/>
    <property type="match status" value="1"/>
</dbReference>
<dbReference type="Proteomes" id="UP000014760">
    <property type="component" value="Unassembled WGS sequence"/>
</dbReference>